<reference evidence="2 3" key="1">
    <citation type="journal article" date="2020" name="ISME J.">
        <title>Uncovering the hidden diversity of litter-decomposition mechanisms in mushroom-forming fungi.</title>
        <authorList>
            <person name="Floudas D."/>
            <person name="Bentzer J."/>
            <person name="Ahren D."/>
            <person name="Johansson T."/>
            <person name="Persson P."/>
            <person name="Tunlid A."/>
        </authorList>
    </citation>
    <scope>NUCLEOTIDE SEQUENCE [LARGE SCALE GENOMIC DNA]</scope>
    <source>
        <strain evidence="2 3">CBS 101986</strain>
    </source>
</reference>
<evidence type="ECO:0000313" key="3">
    <source>
        <dbReference type="Proteomes" id="UP000567179"/>
    </source>
</evidence>
<protein>
    <submittedName>
        <fullName evidence="2">Uncharacterized protein</fullName>
    </submittedName>
</protein>
<organism evidence="2 3">
    <name type="scientific">Psilocybe cf. subviscida</name>
    <dbReference type="NCBI Taxonomy" id="2480587"/>
    <lineage>
        <taxon>Eukaryota</taxon>
        <taxon>Fungi</taxon>
        <taxon>Dikarya</taxon>
        <taxon>Basidiomycota</taxon>
        <taxon>Agaricomycotina</taxon>
        <taxon>Agaricomycetes</taxon>
        <taxon>Agaricomycetidae</taxon>
        <taxon>Agaricales</taxon>
        <taxon>Agaricineae</taxon>
        <taxon>Strophariaceae</taxon>
        <taxon>Psilocybe</taxon>
    </lineage>
</organism>
<dbReference type="OrthoDB" id="3060876at2759"/>
<evidence type="ECO:0000256" key="1">
    <source>
        <dbReference type="SAM" id="Phobius"/>
    </source>
</evidence>
<evidence type="ECO:0000313" key="2">
    <source>
        <dbReference type="EMBL" id="KAF5313878.1"/>
    </source>
</evidence>
<dbReference type="EMBL" id="JAACJJ010000046">
    <property type="protein sequence ID" value="KAF5313878.1"/>
    <property type="molecule type" value="Genomic_DNA"/>
</dbReference>
<gene>
    <name evidence="2" type="ORF">D9619_013028</name>
</gene>
<dbReference type="AlphaFoldDB" id="A0A8H5AZP6"/>
<comment type="caution">
    <text evidence="2">The sequence shown here is derived from an EMBL/GenBank/DDBJ whole genome shotgun (WGS) entry which is preliminary data.</text>
</comment>
<dbReference type="Proteomes" id="UP000567179">
    <property type="component" value="Unassembled WGS sequence"/>
</dbReference>
<feature type="transmembrane region" description="Helical" evidence="1">
    <location>
        <begin position="101"/>
        <end position="123"/>
    </location>
</feature>
<sequence length="162" mass="17473">MSSNTLEVNYAQLGQETRPLLEAESKPEVDTQLVPGVEPVQEGHRSPTPPRGVSILFLDPEANHSHSEFPFNIGQFSAIERRLDTLTSSMSSKTRKHLGDVGRGCVMVIATPFLIVALALYTVGTILEGIAMVMKGASAVGGSFIVRRRGSQSPSVIPSEWV</sequence>
<keyword evidence="1" id="KW-0472">Membrane</keyword>
<accession>A0A8H5AZP6</accession>
<name>A0A8H5AZP6_9AGAR</name>
<keyword evidence="3" id="KW-1185">Reference proteome</keyword>
<keyword evidence="1" id="KW-0812">Transmembrane</keyword>
<keyword evidence="1" id="KW-1133">Transmembrane helix</keyword>
<proteinExistence type="predicted"/>